<keyword evidence="1" id="KW-0812">Transmembrane</keyword>
<evidence type="ECO:0000256" key="1">
    <source>
        <dbReference type="SAM" id="Phobius"/>
    </source>
</evidence>
<proteinExistence type="predicted"/>
<dbReference type="AlphaFoldDB" id="A0A2P2IHQ5"/>
<accession>A0A2P2IHQ5</accession>
<protein>
    <submittedName>
        <fullName evidence="2">Uncharacterized protein</fullName>
    </submittedName>
</protein>
<reference evidence="2" key="1">
    <citation type="submission" date="2018-02" db="EMBL/GenBank/DDBJ databases">
        <title>Rhizophora mucronata_Transcriptome.</title>
        <authorList>
            <person name="Meera S.P."/>
            <person name="Sreeshan A."/>
            <person name="Augustine A."/>
        </authorList>
    </citation>
    <scope>NUCLEOTIDE SEQUENCE</scope>
    <source>
        <tissue evidence="2">Leaf</tissue>
    </source>
</reference>
<sequence length="78" mass="9146">MLKLKGVCRFHECNNQNRHFSWSYCCFFTTSGIKSYIKDSLFAVIFMICLLSTKIVTHPWICTALPAKMWNFLVNTVF</sequence>
<keyword evidence="1" id="KW-1133">Transmembrane helix</keyword>
<name>A0A2P2IHQ5_RHIMU</name>
<feature type="transmembrane region" description="Helical" evidence="1">
    <location>
        <begin position="41"/>
        <end position="61"/>
    </location>
</feature>
<evidence type="ECO:0000313" key="2">
    <source>
        <dbReference type="EMBL" id="MBW80731.1"/>
    </source>
</evidence>
<keyword evidence="1" id="KW-0472">Membrane</keyword>
<dbReference type="EMBL" id="GGEC01000248">
    <property type="protein sequence ID" value="MBW80731.1"/>
    <property type="molecule type" value="Transcribed_RNA"/>
</dbReference>
<organism evidence="2">
    <name type="scientific">Rhizophora mucronata</name>
    <name type="common">Asiatic mangrove</name>
    <dbReference type="NCBI Taxonomy" id="61149"/>
    <lineage>
        <taxon>Eukaryota</taxon>
        <taxon>Viridiplantae</taxon>
        <taxon>Streptophyta</taxon>
        <taxon>Embryophyta</taxon>
        <taxon>Tracheophyta</taxon>
        <taxon>Spermatophyta</taxon>
        <taxon>Magnoliopsida</taxon>
        <taxon>eudicotyledons</taxon>
        <taxon>Gunneridae</taxon>
        <taxon>Pentapetalae</taxon>
        <taxon>rosids</taxon>
        <taxon>fabids</taxon>
        <taxon>Malpighiales</taxon>
        <taxon>Rhizophoraceae</taxon>
        <taxon>Rhizophora</taxon>
    </lineage>
</organism>